<dbReference type="OrthoDB" id="2974555at2"/>
<feature type="transmembrane region" description="Helical" evidence="2">
    <location>
        <begin position="37"/>
        <end position="62"/>
    </location>
</feature>
<feature type="transmembrane region" description="Helical" evidence="2">
    <location>
        <begin position="149"/>
        <end position="166"/>
    </location>
</feature>
<keyword evidence="2" id="KW-0472">Membrane</keyword>
<feature type="transmembrane region" description="Helical" evidence="2">
    <location>
        <begin position="68"/>
        <end position="86"/>
    </location>
</feature>
<dbReference type="AlphaFoldDB" id="A0A559JXD3"/>
<sequence length="172" mass="18863">METPQLEQTQGEQSQSANSQRIQYEITREPEQETRSLPMGVIIVGAVAAALVGAVVWALIAYYGNYELGILASAIGALVGFVVAFLSRKNVTPLHQIIAVIFGLLGVLAGKYITYYLVKQDVEEYLQQLGLSDAGSIISFSDMFKMYDVLWIALAAVAAWTIPQRFSQRNVS</sequence>
<proteinExistence type="predicted"/>
<organism evidence="3 4">
    <name type="scientific">Cohnella terricola</name>
    <dbReference type="NCBI Taxonomy" id="1289167"/>
    <lineage>
        <taxon>Bacteria</taxon>
        <taxon>Bacillati</taxon>
        <taxon>Bacillota</taxon>
        <taxon>Bacilli</taxon>
        <taxon>Bacillales</taxon>
        <taxon>Paenibacillaceae</taxon>
        <taxon>Cohnella</taxon>
    </lineage>
</organism>
<dbReference type="Proteomes" id="UP000316330">
    <property type="component" value="Unassembled WGS sequence"/>
</dbReference>
<keyword evidence="2" id="KW-1133">Transmembrane helix</keyword>
<comment type="caution">
    <text evidence="3">The sequence shown here is derived from an EMBL/GenBank/DDBJ whole genome shotgun (WGS) entry which is preliminary data.</text>
</comment>
<evidence type="ECO:0000256" key="1">
    <source>
        <dbReference type="SAM" id="MobiDB-lite"/>
    </source>
</evidence>
<accession>A0A559JXD3</accession>
<evidence type="ECO:0000256" key="2">
    <source>
        <dbReference type="SAM" id="Phobius"/>
    </source>
</evidence>
<name>A0A559JXD3_9BACL</name>
<keyword evidence="2" id="KW-0812">Transmembrane</keyword>
<keyword evidence="4" id="KW-1185">Reference proteome</keyword>
<dbReference type="RefSeq" id="WP_144698188.1">
    <property type="nucleotide sequence ID" value="NZ_VNJJ01000001.1"/>
</dbReference>
<dbReference type="EMBL" id="VNJJ01000001">
    <property type="protein sequence ID" value="TVY04555.1"/>
    <property type="molecule type" value="Genomic_DNA"/>
</dbReference>
<feature type="transmembrane region" description="Helical" evidence="2">
    <location>
        <begin position="98"/>
        <end position="118"/>
    </location>
</feature>
<feature type="region of interest" description="Disordered" evidence="1">
    <location>
        <begin position="1"/>
        <end position="20"/>
    </location>
</feature>
<gene>
    <name evidence="3" type="ORF">FPZ45_02980</name>
</gene>
<evidence type="ECO:0000313" key="3">
    <source>
        <dbReference type="EMBL" id="TVY04555.1"/>
    </source>
</evidence>
<reference evidence="3 4" key="1">
    <citation type="submission" date="2019-07" db="EMBL/GenBank/DDBJ databases">
        <authorList>
            <person name="Kim J."/>
        </authorList>
    </citation>
    <scope>NUCLEOTIDE SEQUENCE [LARGE SCALE GENOMIC DNA]</scope>
    <source>
        <strain evidence="3 4">G13</strain>
    </source>
</reference>
<evidence type="ECO:0000313" key="4">
    <source>
        <dbReference type="Proteomes" id="UP000316330"/>
    </source>
</evidence>
<protein>
    <submittedName>
        <fullName evidence="3">Uncharacterized protein</fullName>
    </submittedName>
</protein>